<feature type="region of interest" description="Disordered" evidence="2">
    <location>
        <begin position="165"/>
        <end position="201"/>
    </location>
</feature>
<feature type="domain" description="CCHC-type" evidence="3">
    <location>
        <begin position="139"/>
        <end position="152"/>
    </location>
</feature>
<evidence type="ECO:0000259" key="3">
    <source>
        <dbReference type="PROSITE" id="PS50158"/>
    </source>
</evidence>
<dbReference type="InterPro" id="IPR036875">
    <property type="entry name" value="Znf_CCHC_sf"/>
</dbReference>
<dbReference type="EMBL" id="BDDD01004400">
    <property type="protein sequence ID" value="GAV87587.1"/>
    <property type="molecule type" value="Genomic_DNA"/>
</dbReference>
<dbReference type="SUPFAM" id="SSF57756">
    <property type="entry name" value="Retrovirus zinc finger-like domains"/>
    <property type="match status" value="2"/>
</dbReference>
<dbReference type="InterPro" id="IPR025836">
    <property type="entry name" value="Zn_knuckle_CX2CX4HX4C"/>
</dbReference>
<dbReference type="OrthoDB" id="514078at2759"/>
<accession>A0A1Q3D514</accession>
<dbReference type="PANTHER" id="PTHR23002">
    <property type="entry name" value="ZINC FINGER CCHC DOMAIN CONTAINING PROTEIN"/>
    <property type="match status" value="1"/>
</dbReference>
<proteinExistence type="predicted"/>
<keyword evidence="5" id="KW-1185">Reference proteome</keyword>
<dbReference type="InterPro" id="IPR051714">
    <property type="entry name" value="Znf_CCHC_NABP"/>
</dbReference>
<gene>
    <name evidence="4" type="ORF">CFOL_v3_31013</name>
</gene>
<dbReference type="PROSITE" id="PS50158">
    <property type="entry name" value="ZF_CCHC"/>
    <property type="match status" value="4"/>
</dbReference>
<dbReference type="AlphaFoldDB" id="A0A1Q3D514"/>
<dbReference type="Pfam" id="PF00098">
    <property type="entry name" value="zf-CCHC"/>
    <property type="match status" value="2"/>
</dbReference>
<evidence type="ECO:0000256" key="1">
    <source>
        <dbReference type="PROSITE-ProRule" id="PRU00047"/>
    </source>
</evidence>
<feature type="domain" description="CCHC-type" evidence="3">
    <location>
        <begin position="159"/>
        <end position="174"/>
    </location>
</feature>
<protein>
    <submittedName>
        <fullName evidence="4">Zf-CCHC domain-containing protein/zf-CCHC_4 domain-containing protein</fullName>
    </submittedName>
</protein>
<dbReference type="Proteomes" id="UP000187406">
    <property type="component" value="Unassembled WGS sequence"/>
</dbReference>
<dbReference type="Gene3D" id="4.10.60.10">
    <property type="entry name" value="Zinc finger, CCHC-type"/>
    <property type="match status" value="2"/>
</dbReference>
<reference evidence="5" key="1">
    <citation type="submission" date="2016-04" db="EMBL/GenBank/DDBJ databases">
        <title>Cephalotus genome sequencing.</title>
        <authorList>
            <person name="Fukushima K."/>
            <person name="Hasebe M."/>
            <person name="Fang X."/>
        </authorList>
    </citation>
    <scope>NUCLEOTIDE SEQUENCE [LARGE SCALE GENOMIC DNA]</scope>
    <source>
        <strain evidence="5">cv. St1</strain>
    </source>
</reference>
<dbReference type="GO" id="GO:0008270">
    <property type="term" value="F:zinc ion binding"/>
    <property type="evidence" value="ECO:0007669"/>
    <property type="project" value="UniProtKB-KW"/>
</dbReference>
<name>A0A1Q3D514_CEPFO</name>
<dbReference type="SMART" id="SM00343">
    <property type="entry name" value="ZnF_C2HC"/>
    <property type="match status" value="4"/>
</dbReference>
<dbReference type="Pfam" id="PF14392">
    <property type="entry name" value="zf-CCHC_4"/>
    <property type="match status" value="2"/>
</dbReference>
<feature type="region of interest" description="Disordered" evidence="2">
    <location>
        <begin position="42"/>
        <end position="71"/>
    </location>
</feature>
<keyword evidence="1" id="KW-0862">Zinc</keyword>
<feature type="domain" description="CCHC-type" evidence="3">
    <location>
        <begin position="81"/>
        <end position="94"/>
    </location>
</feature>
<evidence type="ECO:0000313" key="5">
    <source>
        <dbReference type="Proteomes" id="UP000187406"/>
    </source>
</evidence>
<feature type="compositionally biased region" description="Polar residues" evidence="2">
    <location>
        <begin position="175"/>
        <end position="189"/>
    </location>
</feature>
<dbReference type="InterPro" id="IPR001878">
    <property type="entry name" value="Znf_CCHC"/>
</dbReference>
<keyword evidence="1" id="KW-0479">Metal-binding</keyword>
<feature type="compositionally biased region" description="Low complexity" evidence="2">
    <location>
        <begin position="50"/>
        <end position="66"/>
    </location>
</feature>
<evidence type="ECO:0000256" key="2">
    <source>
        <dbReference type="SAM" id="MobiDB-lite"/>
    </source>
</evidence>
<evidence type="ECO:0000313" key="4">
    <source>
        <dbReference type="EMBL" id="GAV87587.1"/>
    </source>
</evidence>
<dbReference type="GO" id="GO:0003676">
    <property type="term" value="F:nucleic acid binding"/>
    <property type="evidence" value="ECO:0007669"/>
    <property type="project" value="InterPro"/>
</dbReference>
<sequence length="227" mass="24692">MKWSYTDRIAEYFQQQIAAHTAHLEEIRQLCVLTQQVKRTRPAPSEWQDGGSSTKSSKNSSQQTAAKGTLSQEDDIRPGACFYCGRAGHQVKGCWLKNKLCMRCGATGHVMKNCTGDPFQQTANCGTPDQGNNMGTGACYHCGRKGHLQKDCWRMSGLCLRCGASGHSVKDCPKSPTTAPTGPMSNSDAATGPSRRGSKGKGIMRGTIFTLTCIILDHNAFNWLTIL</sequence>
<dbReference type="InParanoid" id="A0A1Q3D514"/>
<feature type="domain" description="CCHC-type" evidence="3">
    <location>
        <begin position="101"/>
        <end position="114"/>
    </location>
</feature>
<keyword evidence="1" id="KW-0863">Zinc-finger</keyword>
<organism evidence="4 5">
    <name type="scientific">Cephalotus follicularis</name>
    <name type="common">Albany pitcher plant</name>
    <dbReference type="NCBI Taxonomy" id="3775"/>
    <lineage>
        <taxon>Eukaryota</taxon>
        <taxon>Viridiplantae</taxon>
        <taxon>Streptophyta</taxon>
        <taxon>Embryophyta</taxon>
        <taxon>Tracheophyta</taxon>
        <taxon>Spermatophyta</taxon>
        <taxon>Magnoliopsida</taxon>
        <taxon>eudicotyledons</taxon>
        <taxon>Gunneridae</taxon>
        <taxon>Pentapetalae</taxon>
        <taxon>rosids</taxon>
        <taxon>fabids</taxon>
        <taxon>Oxalidales</taxon>
        <taxon>Cephalotaceae</taxon>
        <taxon>Cephalotus</taxon>
    </lineage>
</organism>
<comment type="caution">
    <text evidence="4">The sequence shown here is derived from an EMBL/GenBank/DDBJ whole genome shotgun (WGS) entry which is preliminary data.</text>
</comment>